<proteinExistence type="predicted"/>
<dbReference type="PANTHER" id="PTHR46579:SF1">
    <property type="entry name" value="F5_8 TYPE C DOMAIN-CONTAINING PROTEIN"/>
    <property type="match status" value="1"/>
</dbReference>
<gene>
    <name evidence="3" type="primary">LOC127749381</name>
</gene>
<dbReference type="PANTHER" id="PTHR46579">
    <property type="entry name" value="F5/8 TYPE C DOMAIN-CONTAINING PROTEIN-RELATED"/>
    <property type="match status" value="1"/>
</dbReference>
<reference evidence="3" key="1">
    <citation type="submission" date="2025-08" db="UniProtKB">
        <authorList>
            <consortium name="RefSeq"/>
        </authorList>
    </citation>
    <scope>IDENTIFICATION</scope>
    <source>
        <tissue evidence="3">Whole organism</tissue>
    </source>
</reference>
<accession>A0A9C6TZQ1</accession>
<evidence type="ECO:0000256" key="1">
    <source>
        <dbReference type="SAM" id="MobiDB-lite"/>
    </source>
</evidence>
<evidence type="ECO:0000313" key="3">
    <source>
        <dbReference type="RefSeq" id="XP_052123355.1"/>
    </source>
</evidence>
<protein>
    <submittedName>
        <fullName evidence="3">Uncharacterized protein LOC127749381</fullName>
    </submittedName>
</protein>
<dbReference type="Proteomes" id="UP000504606">
    <property type="component" value="Unplaced"/>
</dbReference>
<keyword evidence="2" id="KW-1185">Reference proteome</keyword>
<organism evidence="2 3">
    <name type="scientific">Frankliniella occidentalis</name>
    <name type="common">Western flower thrips</name>
    <name type="synonym">Euthrips occidentalis</name>
    <dbReference type="NCBI Taxonomy" id="133901"/>
    <lineage>
        <taxon>Eukaryota</taxon>
        <taxon>Metazoa</taxon>
        <taxon>Ecdysozoa</taxon>
        <taxon>Arthropoda</taxon>
        <taxon>Hexapoda</taxon>
        <taxon>Insecta</taxon>
        <taxon>Pterygota</taxon>
        <taxon>Neoptera</taxon>
        <taxon>Paraneoptera</taxon>
        <taxon>Thysanoptera</taxon>
        <taxon>Terebrantia</taxon>
        <taxon>Thripoidea</taxon>
        <taxon>Thripidae</taxon>
        <taxon>Frankliniella</taxon>
    </lineage>
</organism>
<dbReference type="AlphaFoldDB" id="A0A9C6TZQ1"/>
<sequence>MQRDDESRRGPKRPAPSTESPPRDDDEHRPGVQPEVMDPLARAQLRNFPSTGFQGAKGFTSQPTDFSPKTFISGEFQGLNFERVEAKFTAGSEFASQSTGQFASTPATFDATSHPSTSHEHEELIFSDTLQHTDKTRTVGLEQSIFRITSTPYESINVSHSEEFHHAMAQEVPALGQESTIPLQDTHDLFSALFPSYSRYLHGGFGGIGSEDSQYVQTNADMFGPTPDFTFKPACFYQPEEDLNDEPSKPTDIEMTESDRIYPGSRISIHESVMSILTFAQTEKLTGAALGRLLSLIDIHCPAKNNLVKNTAKLYDHLKYLNSDFELSYYCNLCWRAKESAHDLCDKCKDPKRKVHFFVHFSLAEQLKALYKRPAFLEALKYRQTRSKINENAIEDIIDGELYQEVLKGFLSDVNNLSLMWYTDGIQLFESTSFSIWPQFFVLLELPPEQRFKPENMLLAGLWGSQDHPHPNVVLRHIVNDLITLREKVVEVQPANSNELKVVKVCCLCGTCDSPAKSAFANLKGHAGYYSCPVCFSKGEKSEATENVMVFPFENEVFLRSLEGYSELVSNSVKEYKKSKDKDESCKGVQGPTLLSLMFYLSMFKSLGIDSMHCIFMGVVKQILHLSFDSKFNQEPFSLRDKLEEVDSLLSNIQLPKFVQRLPVSVDKLSFWKASLCLNYFFHMMLPVMKTVMKPEYFEHLLLLVDSVAILNSSSISLDDIEKADVMLGKFVEDFSKLYKLRNMSLNVHLCRHLATSVRNLGPLWATSCFPFEDFNGKLINLAHGTSDSLIQISRRFPILTGLSTEIDKMSVGPARDFCEQLLFKWKRYHIKERISDQSFVVGFFDQSLIYSTEISELLLSLLKYEPKFHTFPKLYHNKQLFVASSYTRSVRKSSAVKYVTSEGVNYGDILTFVKVVGVNYFALIKKFCVAPFSCTSPTQLSYICKVVDVAGHDFVNIKDLQSVCFYISVGDTCYISNTLNQFERF</sequence>
<dbReference type="OrthoDB" id="8184047at2759"/>
<dbReference type="GeneID" id="127749381"/>
<feature type="compositionally biased region" description="Basic and acidic residues" evidence="1">
    <location>
        <begin position="21"/>
        <end position="30"/>
    </location>
</feature>
<dbReference type="KEGG" id="foc:127749381"/>
<evidence type="ECO:0000313" key="2">
    <source>
        <dbReference type="Proteomes" id="UP000504606"/>
    </source>
</evidence>
<dbReference type="Pfam" id="PF06869">
    <property type="entry name" value="DUF1258"/>
    <property type="match status" value="1"/>
</dbReference>
<name>A0A9C6TZQ1_FRAOC</name>
<feature type="region of interest" description="Disordered" evidence="1">
    <location>
        <begin position="1"/>
        <end position="42"/>
    </location>
</feature>
<dbReference type="InterPro" id="IPR009667">
    <property type="entry name" value="DUF1258"/>
</dbReference>
<dbReference type="RefSeq" id="XP_052123355.1">
    <property type="nucleotide sequence ID" value="XM_052267395.1"/>
</dbReference>